<feature type="compositionally biased region" description="Polar residues" evidence="1">
    <location>
        <begin position="61"/>
        <end position="70"/>
    </location>
</feature>
<dbReference type="Proteomes" id="UP001497522">
    <property type="component" value="Chromosome 6"/>
</dbReference>
<dbReference type="InterPro" id="IPR035992">
    <property type="entry name" value="Ricin_B-like_lectins"/>
</dbReference>
<protein>
    <submittedName>
        <fullName evidence="2">Uncharacterized protein</fullName>
    </submittedName>
</protein>
<dbReference type="InterPro" id="IPR040249">
    <property type="entry name" value="Ricin_B-like_lectin_EULS3-like"/>
</dbReference>
<reference evidence="2" key="1">
    <citation type="submission" date="2024-03" db="EMBL/GenBank/DDBJ databases">
        <authorList>
            <consortium name="ELIXIR-Norway"/>
            <consortium name="Elixir Norway"/>
        </authorList>
    </citation>
    <scope>NUCLEOTIDE SEQUENCE</scope>
</reference>
<feature type="compositionally biased region" description="Acidic residues" evidence="1">
    <location>
        <begin position="30"/>
        <end position="39"/>
    </location>
</feature>
<keyword evidence="3" id="KW-1185">Reference proteome</keyword>
<proteinExistence type="predicted"/>
<dbReference type="SUPFAM" id="SSF50370">
    <property type="entry name" value="Ricin B-like lectins"/>
    <property type="match status" value="1"/>
</dbReference>
<feature type="compositionally biased region" description="Pro residues" evidence="1">
    <location>
        <begin position="212"/>
        <end position="221"/>
    </location>
</feature>
<dbReference type="CDD" id="cd23431">
    <property type="entry name" value="beta-trefoil_Ricin_AtEULS3-like"/>
    <property type="match status" value="1"/>
</dbReference>
<feature type="region of interest" description="Disordered" evidence="1">
    <location>
        <begin position="1"/>
        <end position="231"/>
    </location>
</feature>
<accession>A0ABP1BPC2</accession>
<sequence>MYNRGHADPYAPFPPPPTLSSPRHRFNNYEADEDEEEDEAERRPPAAYHNAYPPAPPTTPQDFWQQQRPQFTGDYAEEHRRTGHYYPSSDQLHHGSHEHLNPQQSGSFYPAPRGPDQFFYDALRPSSLEHTAPPPPPDLIHGPGSSHAAAGEQHLQHAHYPPPIPPAGGAPNPSVHHERPGAHHDYPGPYGGETRHTSPYATHDSHRSGMEFPPPPPPPLPHSTTQHHHHLPPGQVVTIHCKANPEFHLAVRPQQGVVMVPANPYDSYQLWIQDAAMSTRVKDSTGSPAFALINKATGQALRHAHEDNEQVLLAEYEMGFRDETILWSQSEDMGDGYRCIRMVNKITSNLDALQGDKKSGGIKDGTPVILFKWKKQENQIWKLTPASTVMKALRRDAFTAF</sequence>
<dbReference type="PANTHER" id="PTHR31257">
    <property type="entry name" value="RICIN B-LIKE LECTIN EULS3"/>
    <property type="match status" value="1"/>
</dbReference>
<dbReference type="Gene3D" id="2.80.10.50">
    <property type="match status" value="1"/>
</dbReference>
<evidence type="ECO:0000313" key="3">
    <source>
        <dbReference type="Proteomes" id="UP001497522"/>
    </source>
</evidence>
<dbReference type="EMBL" id="OZ023707">
    <property type="protein sequence ID" value="CAK9877843.1"/>
    <property type="molecule type" value="Genomic_DNA"/>
</dbReference>
<name>A0ABP1BPC2_9BRYO</name>
<evidence type="ECO:0000256" key="1">
    <source>
        <dbReference type="SAM" id="MobiDB-lite"/>
    </source>
</evidence>
<dbReference type="PANTHER" id="PTHR31257:SF21">
    <property type="entry name" value="OS07G0683600 PROTEIN"/>
    <property type="match status" value="1"/>
</dbReference>
<feature type="compositionally biased region" description="Basic and acidic residues" evidence="1">
    <location>
        <begin position="175"/>
        <end position="186"/>
    </location>
</feature>
<organism evidence="2 3">
    <name type="scientific">Sphagnum jensenii</name>
    <dbReference type="NCBI Taxonomy" id="128206"/>
    <lineage>
        <taxon>Eukaryota</taxon>
        <taxon>Viridiplantae</taxon>
        <taxon>Streptophyta</taxon>
        <taxon>Embryophyta</taxon>
        <taxon>Bryophyta</taxon>
        <taxon>Sphagnophytina</taxon>
        <taxon>Sphagnopsida</taxon>
        <taxon>Sphagnales</taxon>
        <taxon>Sphagnaceae</taxon>
        <taxon>Sphagnum</taxon>
    </lineage>
</organism>
<feature type="compositionally biased region" description="Basic and acidic residues" evidence="1">
    <location>
        <begin position="91"/>
        <end position="100"/>
    </location>
</feature>
<evidence type="ECO:0000313" key="2">
    <source>
        <dbReference type="EMBL" id="CAK9877843.1"/>
    </source>
</evidence>
<gene>
    <name evidence="2" type="ORF">CSSPJE1EN2_LOCUS19668</name>
</gene>